<comment type="caution">
    <text evidence="2">The sequence shown here is derived from an EMBL/GenBank/DDBJ whole genome shotgun (WGS) entry which is preliminary data.</text>
</comment>
<keyword evidence="2" id="KW-0449">Lipoprotein</keyword>
<dbReference type="InterPro" id="IPR008517">
    <property type="entry name" value="GNA1162-like"/>
</dbReference>
<sequence length="199" mass="21021">MTLLTRITGTSRLKYALLAVALLSLNACAALGKTDVYRDSNMDFGSLHTVAVLPFTNLTKEQQANDRVRDVFTSELMATGGIYVVPAGEVARGIVAAGAGSPSTPTSEEAMKICKNVKADALFTGTLREYGEIRSGTASANAIVLSIQLMEGQTGRVVWSADTTQGGITLKDRLLGGGGQPLNIVTQKAVNDLIKKLFE</sequence>
<protein>
    <submittedName>
        <fullName evidence="2">Lipoprotein</fullName>
    </submittedName>
</protein>
<dbReference type="RefSeq" id="WP_183355508.1">
    <property type="nucleotide sequence ID" value="NZ_BLXX01000010.1"/>
</dbReference>
<evidence type="ECO:0000313" key="3">
    <source>
        <dbReference type="Proteomes" id="UP000556026"/>
    </source>
</evidence>
<dbReference type="Pfam" id="PF05643">
    <property type="entry name" value="GNA1162-like"/>
    <property type="match status" value="1"/>
</dbReference>
<proteinExistence type="predicted"/>
<evidence type="ECO:0000313" key="2">
    <source>
        <dbReference type="EMBL" id="GFO60693.1"/>
    </source>
</evidence>
<organism evidence="2 3">
    <name type="scientific">Geomonas silvestris</name>
    <dbReference type="NCBI Taxonomy" id="2740184"/>
    <lineage>
        <taxon>Bacteria</taxon>
        <taxon>Pseudomonadati</taxon>
        <taxon>Thermodesulfobacteriota</taxon>
        <taxon>Desulfuromonadia</taxon>
        <taxon>Geobacterales</taxon>
        <taxon>Geobacteraceae</taxon>
        <taxon>Geomonas</taxon>
    </lineage>
</organism>
<gene>
    <name evidence="2" type="ORF">GMST_30180</name>
</gene>
<feature type="chain" id="PRO_5028181014" evidence="1">
    <location>
        <begin position="30"/>
        <end position="199"/>
    </location>
</feature>
<dbReference type="AlphaFoldDB" id="A0A6V8MLS7"/>
<feature type="signal peptide" evidence="1">
    <location>
        <begin position="1"/>
        <end position="29"/>
    </location>
</feature>
<dbReference type="Proteomes" id="UP000556026">
    <property type="component" value="Unassembled WGS sequence"/>
</dbReference>
<dbReference type="Gene3D" id="3.40.50.10610">
    <property type="entry name" value="ABC-type transport auxiliary lipoprotein component"/>
    <property type="match status" value="1"/>
</dbReference>
<evidence type="ECO:0000256" key="1">
    <source>
        <dbReference type="SAM" id="SignalP"/>
    </source>
</evidence>
<keyword evidence="3" id="KW-1185">Reference proteome</keyword>
<reference evidence="3" key="1">
    <citation type="submission" date="2020-06" db="EMBL/GenBank/DDBJ databases">
        <title>Draft genomic sequence of Geomonas sp. Red330.</title>
        <authorList>
            <person name="Itoh H."/>
            <person name="Zhenxing X."/>
            <person name="Ushijima N."/>
            <person name="Masuda Y."/>
            <person name="Shiratori Y."/>
            <person name="Senoo K."/>
        </authorList>
    </citation>
    <scope>NUCLEOTIDE SEQUENCE [LARGE SCALE GENOMIC DNA]</scope>
    <source>
        <strain evidence="3">Red330</strain>
    </source>
</reference>
<accession>A0A6V8MLS7</accession>
<name>A0A6V8MLS7_9BACT</name>
<dbReference type="EMBL" id="BLXX01000010">
    <property type="protein sequence ID" value="GFO60693.1"/>
    <property type="molecule type" value="Genomic_DNA"/>
</dbReference>
<keyword evidence="1" id="KW-0732">Signal</keyword>